<dbReference type="GO" id="GO:0016020">
    <property type="term" value="C:membrane"/>
    <property type="evidence" value="ECO:0007669"/>
    <property type="project" value="UniProtKB-SubCell"/>
</dbReference>
<dbReference type="InterPro" id="IPR058533">
    <property type="entry name" value="Cation_efflux_TM"/>
</dbReference>
<keyword evidence="3" id="KW-1133">Transmembrane helix</keyword>
<comment type="caution">
    <text evidence="6">The sequence shown here is derived from an EMBL/GenBank/DDBJ whole genome shotgun (WGS) entry which is preliminary data.</text>
</comment>
<evidence type="ECO:0000256" key="1">
    <source>
        <dbReference type="ARBA" id="ARBA00004141"/>
    </source>
</evidence>
<evidence type="ECO:0000256" key="3">
    <source>
        <dbReference type="ARBA" id="ARBA00022989"/>
    </source>
</evidence>
<proteinExistence type="predicted"/>
<keyword evidence="7" id="KW-1185">Reference proteome</keyword>
<dbReference type="AlphaFoldDB" id="A0AAP0KBX4"/>
<accession>A0AAP0KBX4</accession>
<evidence type="ECO:0000313" key="7">
    <source>
        <dbReference type="Proteomes" id="UP001419268"/>
    </source>
</evidence>
<name>A0AAP0KBX4_9MAGN</name>
<dbReference type="GO" id="GO:0008324">
    <property type="term" value="F:monoatomic cation transmembrane transporter activity"/>
    <property type="evidence" value="ECO:0007669"/>
    <property type="project" value="InterPro"/>
</dbReference>
<dbReference type="SUPFAM" id="SSF161111">
    <property type="entry name" value="Cation efflux protein transmembrane domain-like"/>
    <property type="match status" value="1"/>
</dbReference>
<dbReference type="InterPro" id="IPR027469">
    <property type="entry name" value="Cation_efflux_TMD_sf"/>
</dbReference>
<organism evidence="6 7">
    <name type="scientific">Stephania cephalantha</name>
    <dbReference type="NCBI Taxonomy" id="152367"/>
    <lineage>
        <taxon>Eukaryota</taxon>
        <taxon>Viridiplantae</taxon>
        <taxon>Streptophyta</taxon>
        <taxon>Embryophyta</taxon>
        <taxon>Tracheophyta</taxon>
        <taxon>Spermatophyta</taxon>
        <taxon>Magnoliopsida</taxon>
        <taxon>Ranunculales</taxon>
        <taxon>Menispermaceae</taxon>
        <taxon>Menispermoideae</taxon>
        <taxon>Cissampelideae</taxon>
        <taxon>Stephania</taxon>
    </lineage>
</organism>
<dbReference type="EMBL" id="JBBNAG010000003">
    <property type="protein sequence ID" value="KAK9148412.1"/>
    <property type="molecule type" value="Genomic_DNA"/>
</dbReference>
<evidence type="ECO:0000256" key="2">
    <source>
        <dbReference type="ARBA" id="ARBA00022692"/>
    </source>
</evidence>
<keyword evidence="2" id="KW-0812">Transmembrane</keyword>
<evidence type="ECO:0000256" key="4">
    <source>
        <dbReference type="ARBA" id="ARBA00023136"/>
    </source>
</evidence>
<dbReference type="Gene3D" id="1.20.1510.10">
    <property type="entry name" value="Cation efflux protein transmembrane domain"/>
    <property type="match status" value="1"/>
</dbReference>
<dbReference type="Pfam" id="PF01545">
    <property type="entry name" value="Cation_efflux"/>
    <property type="match status" value="1"/>
</dbReference>
<feature type="domain" description="Cation efflux protein transmembrane" evidence="5">
    <location>
        <begin position="12"/>
        <end position="55"/>
    </location>
</feature>
<dbReference type="Proteomes" id="UP001419268">
    <property type="component" value="Unassembled WGS sequence"/>
</dbReference>
<evidence type="ECO:0000313" key="6">
    <source>
        <dbReference type="EMBL" id="KAK9148412.1"/>
    </source>
</evidence>
<gene>
    <name evidence="6" type="ORF">Scep_007169</name>
</gene>
<protein>
    <recommendedName>
        <fullName evidence="5">Cation efflux protein transmembrane domain-containing protein</fullName>
    </recommendedName>
</protein>
<comment type="subcellular location">
    <subcellularLocation>
        <location evidence="1">Membrane</location>
        <topology evidence="1">Multi-pass membrane protein</topology>
    </subcellularLocation>
</comment>
<keyword evidence="4" id="KW-0472">Membrane</keyword>
<evidence type="ECO:0000259" key="5">
    <source>
        <dbReference type="Pfam" id="PF01545"/>
    </source>
</evidence>
<sequence>MNSSIISFYLHMLYRITKRAGEKEGSRLMKANAWHHRADVVSSVVALIGVVWPRLSLFKTLTF</sequence>
<reference evidence="6 7" key="1">
    <citation type="submission" date="2024-01" db="EMBL/GenBank/DDBJ databases">
        <title>Genome assemblies of Stephania.</title>
        <authorList>
            <person name="Yang L."/>
        </authorList>
    </citation>
    <scope>NUCLEOTIDE SEQUENCE [LARGE SCALE GENOMIC DNA]</scope>
    <source>
        <strain evidence="6">JXDWG</strain>
        <tissue evidence="6">Leaf</tissue>
    </source>
</reference>